<evidence type="ECO:0000256" key="1">
    <source>
        <dbReference type="SAM" id="MobiDB-lite"/>
    </source>
</evidence>
<dbReference type="OrthoDB" id="5858714at2759"/>
<keyword evidence="3" id="KW-1185">Reference proteome</keyword>
<dbReference type="InterPro" id="IPR029033">
    <property type="entry name" value="His_PPase_superfam"/>
</dbReference>
<dbReference type="AlphaFoldDB" id="A0A016U8V9"/>
<dbReference type="Proteomes" id="UP000024635">
    <property type="component" value="Unassembled WGS sequence"/>
</dbReference>
<evidence type="ECO:0008006" key="4">
    <source>
        <dbReference type="Google" id="ProtNLM"/>
    </source>
</evidence>
<reference evidence="3" key="1">
    <citation type="journal article" date="2015" name="Nat. Genet.">
        <title>The genome and transcriptome of the zoonotic hookworm Ancylostoma ceylanicum identify infection-specific gene families.</title>
        <authorList>
            <person name="Schwarz E.M."/>
            <person name="Hu Y."/>
            <person name="Antoshechkin I."/>
            <person name="Miller M.M."/>
            <person name="Sternberg P.W."/>
            <person name="Aroian R.V."/>
        </authorList>
    </citation>
    <scope>NUCLEOTIDE SEQUENCE</scope>
    <source>
        <strain evidence="3">HY135</strain>
    </source>
</reference>
<dbReference type="GO" id="GO:0016791">
    <property type="term" value="F:phosphatase activity"/>
    <property type="evidence" value="ECO:0007669"/>
    <property type="project" value="UniProtKB-ARBA"/>
</dbReference>
<evidence type="ECO:0000313" key="3">
    <source>
        <dbReference type="Proteomes" id="UP000024635"/>
    </source>
</evidence>
<accession>A0A016U8V9</accession>
<evidence type="ECO:0000313" key="2">
    <source>
        <dbReference type="EMBL" id="EYC11555.1"/>
    </source>
</evidence>
<proteinExistence type="predicted"/>
<protein>
    <recommendedName>
        <fullName evidence="4">Phosphoglycerate mutase family protein</fullName>
    </recommendedName>
</protein>
<dbReference type="EMBL" id="JARK01001386">
    <property type="protein sequence ID" value="EYC11555.1"/>
    <property type="molecule type" value="Genomic_DNA"/>
</dbReference>
<name>A0A016U8V9_9BILA</name>
<feature type="region of interest" description="Disordered" evidence="1">
    <location>
        <begin position="1"/>
        <end position="48"/>
    </location>
</feature>
<comment type="caution">
    <text evidence="2">The sequence shown here is derived from an EMBL/GenBank/DDBJ whole genome shotgun (WGS) entry which is preliminary data.</text>
</comment>
<sequence>MGAETSHLVYTPESEAVNNEAKSENMQKGNDACGNSGEPADQSLSRAKSTSFRAVQPKYYNVEDIVNSDMDTMADMTDKEPCSVPTSSSVGRKIAVVRHAATMNEVFPRWFSSCVSHGHYTPKDLNHPVRLPYRSKGLASYNVDPPITRIAKRASRILGKALATDTNIKWDNVISAPELASAQTAYAIAFSTTGDKAFITIDERLYDFTHSKIDFMTPMELMKFDINVKVCNPIRSKEGDENNISRVLGEFEKLVN</sequence>
<dbReference type="Gene3D" id="3.40.50.1240">
    <property type="entry name" value="Phosphoglycerate mutase-like"/>
    <property type="match status" value="1"/>
</dbReference>
<gene>
    <name evidence="2" type="primary">Acey_s0050.g1972</name>
    <name evidence="2" type="ORF">Y032_0050g1972</name>
</gene>
<dbReference type="SUPFAM" id="SSF53254">
    <property type="entry name" value="Phosphoglycerate mutase-like"/>
    <property type="match status" value="1"/>
</dbReference>
<dbReference type="STRING" id="53326.A0A016U8V9"/>
<organism evidence="2 3">
    <name type="scientific">Ancylostoma ceylanicum</name>
    <dbReference type="NCBI Taxonomy" id="53326"/>
    <lineage>
        <taxon>Eukaryota</taxon>
        <taxon>Metazoa</taxon>
        <taxon>Ecdysozoa</taxon>
        <taxon>Nematoda</taxon>
        <taxon>Chromadorea</taxon>
        <taxon>Rhabditida</taxon>
        <taxon>Rhabditina</taxon>
        <taxon>Rhabditomorpha</taxon>
        <taxon>Strongyloidea</taxon>
        <taxon>Ancylostomatidae</taxon>
        <taxon>Ancylostomatinae</taxon>
        <taxon>Ancylostoma</taxon>
    </lineage>
</organism>